<dbReference type="InterPro" id="IPR006665">
    <property type="entry name" value="OmpA-like"/>
</dbReference>
<evidence type="ECO:0000313" key="6">
    <source>
        <dbReference type="EMBL" id="QQD18134.1"/>
    </source>
</evidence>
<dbReference type="InterPro" id="IPR028974">
    <property type="entry name" value="TSP_type-3_rpt"/>
</dbReference>
<comment type="subcellular location">
    <subcellularLocation>
        <location evidence="1">Cell outer membrane</location>
    </subcellularLocation>
</comment>
<dbReference type="PANTHER" id="PTHR30329:SF21">
    <property type="entry name" value="LIPOPROTEIN YIAD-RELATED"/>
    <property type="match status" value="1"/>
</dbReference>
<keyword evidence="2 4" id="KW-0472">Membrane</keyword>
<dbReference type="PANTHER" id="PTHR30329">
    <property type="entry name" value="STATOR ELEMENT OF FLAGELLAR MOTOR COMPLEX"/>
    <property type="match status" value="1"/>
</dbReference>
<dbReference type="RefSeq" id="WP_198569632.1">
    <property type="nucleotide sequence ID" value="NZ_CP066167.1"/>
</dbReference>
<evidence type="ECO:0000259" key="5">
    <source>
        <dbReference type="PROSITE" id="PS51123"/>
    </source>
</evidence>
<dbReference type="GO" id="GO:0005509">
    <property type="term" value="F:calcium ion binding"/>
    <property type="evidence" value="ECO:0007669"/>
    <property type="project" value="InterPro"/>
</dbReference>
<gene>
    <name evidence="6" type="ORF">I6N98_17630</name>
</gene>
<dbReference type="GO" id="GO:0009279">
    <property type="term" value="C:cell outer membrane"/>
    <property type="evidence" value="ECO:0007669"/>
    <property type="project" value="UniProtKB-SubCell"/>
</dbReference>
<dbReference type="CDD" id="cd07185">
    <property type="entry name" value="OmpA_C-like"/>
    <property type="match status" value="1"/>
</dbReference>
<evidence type="ECO:0000256" key="2">
    <source>
        <dbReference type="ARBA" id="ARBA00023136"/>
    </source>
</evidence>
<keyword evidence="7" id="KW-1185">Reference proteome</keyword>
<proteinExistence type="predicted"/>
<sequence length="313" mass="32471">MGQARMVGFLRTSRVCRKGVKVATLSLALISASVISSPASAQLLRLLAPLPILARLSPITELVGIEIVAADAVAAESFSGPVMLGPADDLGMSAGDEASLTAMDEPPRRTRAAASSQQLVAAPDGLLAQGGDQMGLYPLQTVQPDFPDVRPQNVTDCRDEDGDGVCDRDDQCRRTPPGQPVMANGCYLSAGDSSRPGPPSAAPVARLEASAYFAAGSAELDAAGKKTIQLVAQSLSVQAGQVMLIGYADATGEGEANRQLSLRRAQAVRSVLLAAGLPERRIATVQGRGVADPGAGPSLRGRRVEVWLRRPGN</sequence>
<dbReference type="KEGG" id="snan:I6N98_17630"/>
<dbReference type="InterPro" id="IPR036737">
    <property type="entry name" value="OmpA-like_sf"/>
</dbReference>
<dbReference type="SUPFAM" id="SSF103088">
    <property type="entry name" value="OmpA-like"/>
    <property type="match status" value="1"/>
</dbReference>
<dbReference type="InterPro" id="IPR006664">
    <property type="entry name" value="OMP_bac"/>
</dbReference>
<dbReference type="Pfam" id="PF00691">
    <property type="entry name" value="OmpA"/>
    <property type="match status" value="1"/>
</dbReference>
<dbReference type="Proteomes" id="UP000596063">
    <property type="component" value="Chromosome"/>
</dbReference>
<accession>A0A7T4R0P0</accession>
<dbReference type="EMBL" id="CP066167">
    <property type="protein sequence ID" value="QQD18134.1"/>
    <property type="molecule type" value="Genomic_DNA"/>
</dbReference>
<protein>
    <submittedName>
        <fullName evidence="6">OmpA family protein</fullName>
    </submittedName>
</protein>
<name>A0A7T4R0P0_9GAMM</name>
<dbReference type="Gene3D" id="3.30.1330.60">
    <property type="entry name" value="OmpA-like domain"/>
    <property type="match status" value="1"/>
</dbReference>
<evidence type="ECO:0000256" key="1">
    <source>
        <dbReference type="ARBA" id="ARBA00004442"/>
    </source>
</evidence>
<keyword evidence="3" id="KW-0998">Cell outer membrane</keyword>
<evidence type="ECO:0000313" key="7">
    <source>
        <dbReference type="Proteomes" id="UP000596063"/>
    </source>
</evidence>
<evidence type="ECO:0000256" key="3">
    <source>
        <dbReference type="ARBA" id="ARBA00023237"/>
    </source>
</evidence>
<dbReference type="SUPFAM" id="SSF103647">
    <property type="entry name" value="TSP type-3 repeat"/>
    <property type="match status" value="1"/>
</dbReference>
<dbReference type="InterPro" id="IPR050330">
    <property type="entry name" value="Bact_OuterMem_StrucFunc"/>
</dbReference>
<dbReference type="PROSITE" id="PS51123">
    <property type="entry name" value="OMPA_2"/>
    <property type="match status" value="1"/>
</dbReference>
<reference evidence="6 7" key="1">
    <citation type="submission" date="2020-12" db="EMBL/GenBank/DDBJ databases">
        <authorList>
            <person name="Shan Y."/>
        </authorList>
    </citation>
    <scope>NUCLEOTIDE SEQUENCE [LARGE SCALE GENOMIC DNA]</scope>
    <source>
        <strain evidence="7">csc3.9</strain>
    </source>
</reference>
<feature type="domain" description="OmpA-like" evidence="5">
    <location>
        <begin position="200"/>
        <end position="312"/>
    </location>
</feature>
<dbReference type="AlphaFoldDB" id="A0A7T4R0P0"/>
<evidence type="ECO:0000256" key="4">
    <source>
        <dbReference type="PROSITE-ProRule" id="PRU00473"/>
    </source>
</evidence>
<organism evidence="6 7">
    <name type="scientific">Spongiibacter nanhainus</name>
    <dbReference type="NCBI Taxonomy" id="2794344"/>
    <lineage>
        <taxon>Bacteria</taxon>
        <taxon>Pseudomonadati</taxon>
        <taxon>Pseudomonadota</taxon>
        <taxon>Gammaproteobacteria</taxon>
        <taxon>Cellvibrionales</taxon>
        <taxon>Spongiibacteraceae</taxon>
        <taxon>Spongiibacter</taxon>
    </lineage>
</organism>
<dbReference type="PRINTS" id="PR01021">
    <property type="entry name" value="OMPADOMAIN"/>
</dbReference>